<dbReference type="InterPro" id="IPR002110">
    <property type="entry name" value="Ankyrin_rpt"/>
</dbReference>
<dbReference type="Pfam" id="PF12796">
    <property type="entry name" value="Ank_2"/>
    <property type="match status" value="1"/>
</dbReference>
<sequence>MLSIEQFFGFRHMDEYLIAFGFTIVIMSLHIDEYHIAFGFILVIMFVNSIKIFCGFRHKYLIAFGETALHSAAINNSKVTAEVLISNGANINEKDEDGDTPLHIATINNSKETAEVLISYGAEK</sequence>
<dbReference type="Proteomes" id="UP000001542">
    <property type="component" value="Unassembled WGS sequence"/>
</dbReference>
<proteinExistence type="predicted"/>
<gene>
    <name evidence="5" type="ORF">TVAG_387640</name>
</gene>
<keyword evidence="2 3" id="KW-0040">ANK repeat</keyword>
<evidence type="ECO:0000256" key="1">
    <source>
        <dbReference type="ARBA" id="ARBA00022737"/>
    </source>
</evidence>
<dbReference type="PANTHER" id="PTHR24189:SF50">
    <property type="entry name" value="ANKYRIN REPEAT AND SOCS BOX PROTEIN 2"/>
    <property type="match status" value="1"/>
</dbReference>
<dbReference type="InParanoid" id="A2E0Z1"/>
<evidence type="ECO:0000313" key="6">
    <source>
        <dbReference type="Proteomes" id="UP000001542"/>
    </source>
</evidence>
<dbReference type="STRING" id="5722.A2E0Z1"/>
<dbReference type="SMR" id="A2E0Z1"/>
<dbReference type="PANTHER" id="PTHR24189">
    <property type="entry name" value="MYOTROPHIN"/>
    <property type="match status" value="1"/>
</dbReference>
<feature type="transmembrane region" description="Helical" evidence="4">
    <location>
        <begin position="36"/>
        <end position="54"/>
    </location>
</feature>
<dbReference type="VEuPathDB" id="TrichDB:TVAG_387640"/>
<accession>A2E0Z1</accession>
<keyword evidence="4" id="KW-0812">Transmembrane</keyword>
<dbReference type="PROSITE" id="PS50088">
    <property type="entry name" value="ANK_REPEAT"/>
    <property type="match status" value="2"/>
</dbReference>
<dbReference type="SUPFAM" id="SSF48403">
    <property type="entry name" value="Ankyrin repeat"/>
    <property type="match status" value="1"/>
</dbReference>
<dbReference type="InterPro" id="IPR036770">
    <property type="entry name" value="Ankyrin_rpt-contain_sf"/>
</dbReference>
<keyword evidence="6" id="KW-1185">Reference proteome</keyword>
<dbReference type="RefSeq" id="XP_001325846.1">
    <property type="nucleotide sequence ID" value="XM_001325811.1"/>
</dbReference>
<feature type="repeat" description="ANK" evidence="3">
    <location>
        <begin position="64"/>
        <end position="96"/>
    </location>
</feature>
<dbReference type="SMART" id="SM00248">
    <property type="entry name" value="ANK"/>
    <property type="match status" value="2"/>
</dbReference>
<keyword evidence="1" id="KW-0677">Repeat</keyword>
<reference evidence="5" key="1">
    <citation type="submission" date="2006-10" db="EMBL/GenBank/DDBJ databases">
        <authorList>
            <person name="Amadeo P."/>
            <person name="Zhao Q."/>
            <person name="Wortman J."/>
            <person name="Fraser-Liggett C."/>
            <person name="Carlton J."/>
        </authorList>
    </citation>
    <scope>NUCLEOTIDE SEQUENCE</scope>
    <source>
        <strain evidence="5">G3</strain>
    </source>
</reference>
<protein>
    <submittedName>
        <fullName evidence="5">Ankyrin repeat protein, putative</fullName>
    </submittedName>
</protein>
<evidence type="ECO:0000256" key="4">
    <source>
        <dbReference type="SAM" id="Phobius"/>
    </source>
</evidence>
<dbReference type="VEuPathDB" id="TrichDB:TVAGG3_0330040"/>
<dbReference type="OrthoDB" id="10070851at2759"/>
<name>A2E0Z1_TRIV3</name>
<dbReference type="InterPro" id="IPR050745">
    <property type="entry name" value="Multifunctional_regulatory"/>
</dbReference>
<dbReference type="PROSITE" id="PS50297">
    <property type="entry name" value="ANK_REP_REGION"/>
    <property type="match status" value="2"/>
</dbReference>
<dbReference type="KEGG" id="tva:4771602"/>
<reference evidence="5" key="2">
    <citation type="journal article" date="2007" name="Science">
        <title>Draft genome sequence of the sexually transmitted pathogen Trichomonas vaginalis.</title>
        <authorList>
            <person name="Carlton J.M."/>
            <person name="Hirt R.P."/>
            <person name="Silva J.C."/>
            <person name="Delcher A.L."/>
            <person name="Schatz M."/>
            <person name="Zhao Q."/>
            <person name="Wortman J.R."/>
            <person name="Bidwell S.L."/>
            <person name="Alsmark U.C.M."/>
            <person name="Besteiro S."/>
            <person name="Sicheritz-Ponten T."/>
            <person name="Noel C.J."/>
            <person name="Dacks J.B."/>
            <person name="Foster P.G."/>
            <person name="Simillion C."/>
            <person name="Van de Peer Y."/>
            <person name="Miranda-Saavedra D."/>
            <person name="Barton G.J."/>
            <person name="Westrop G.D."/>
            <person name="Mueller S."/>
            <person name="Dessi D."/>
            <person name="Fiori P.L."/>
            <person name="Ren Q."/>
            <person name="Paulsen I."/>
            <person name="Zhang H."/>
            <person name="Bastida-Corcuera F.D."/>
            <person name="Simoes-Barbosa A."/>
            <person name="Brown M.T."/>
            <person name="Hayes R.D."/>
            <person name="Mukherjee M."/>
            <person name="Okumura C.Y."/>
            <person name="Schneider R."/>
            <person name="Smith A.J."/>
            <person name="Vanacova S."/>
            <person name="Villalvazo M."/>
            <person name="Haas B.J."/>
            <person name="Pertea M."/>
            <person name="Feldblyum T.V."/>
            <person name="Utterback T.R."/>
            <person name="Shu C.L."/>
            <person name="Osoegawa K."/>
            <person name="de Jong P.J."/>
            <person name="Hrdy I."/>
            <person name="Horvathova L."/>
            <person name="Zubacova Z."/>
            <person name="Dolezal P."/>
            <person name="Malik S.B."/>
            <person name="Logsdon J.M. Jr."/>
            <person name="Henze K."/>
            <person name="Gupta A."/>
            <person name="Wang C.C."/>
            <person name="Dunne R.L."/>
            <person name="Upcroft J.A."/>
            <person name="Upcroft P."/>
            <person name="White O."/>
            <person name="Salzberg S.L."/>
            <person name="Tang P."/>
            <person name="Chiu C.-H."/>
            <person name="Lee Y.-S."/>
            <person name="Embley T.M."/>
            <person name="Coombs G.H."/>
            <person name="Mottram J.C."/>
            <person name="Tachezy J."/>
            <person name="Fraser-Liggett C.M."/>
            <person name="Johnson P.J."/>
        </authorList>
    </citation>
    <scope>NUCLEOTIDE SEQUENCE [LARGE SCALE GENOMIC DNA]</scope>
    <source>
        <strain evidence="5">G3</strain>
    </source>
</reference>
<organism evidence="5 6">
    <name type="scientific">Trichomonas vaginalis (strain ATCC PRA-98 / G3)</name>
    <dbReference type="NCBI Taxonomy" id="412133"/>
    <lineage>
        <taxon>Eukaryota</taxon>
        <taxon>Metamonada</taxon>
        <taxon>Parabasalia</taxon>
        <taxon>Trichomonadida</taxon>
        <taxon>Trichomonadidae</taxon>
        <taxon>Trichomonas</taxon>
    </lineage>
</organism>
<keyword evidence="4" id="KW-0472">Membrane</keyword>
<evidence type="ECO:0000256" key="3">
    <source>
        <dbReference type="PROSITE-ProRule" id="PRU00023"/>
    </source>
</evidence>
<dbReference type="EMBL" id="DS113282">
    <property type="protein sequence ID" value="EAY13623.1"/>
    <property type="molecule type" value="Genomic_DNA"/>
</dbReference>
<dbReference type="Gene3D" id="1.25.40.20">
    <property type="entry name" value="Ankyrin repeat-containing domain"/>
    <property type="match status" value="1"/>
</dbReference>
<keyword evidence="4" id="KW-1133">Transmembrane helix</keyword>
<feature type="repeat" description="ANK" evidence="3">
    <location>
        <begin position="97"/>
        <end position="124"/>
    </location>
</feature>
<evidence type="ECO:0000256" key="2">
    <source>
        <dbReference type="ARBA" id="ARBA00023043"/>
    </source>
</evidence>
<dbReference type="AlphaFoldDB" id="A2E0Z1"/>
<feature type="transmembrane region" description="Helical" evidence="4">
    <location>
        <begin position="12"/>
        <end position="30"/>
    </location>
</feature>
<evidence type="ECO:0000313" key="5">
    <source>
        <dbReference type="EMBL" id="EAY13623.1"/>
    </source>
</evidence>